<feature type="region of interest" description="Disordered" evidence="1">
    <location>
        <begin position="102"/>
        <end position="130"/>
    </location>
</feature>
<evidence type="ECO:0000313" key="2">
    <source>
        <dbReference type="EMBL" id="KAJ9628158.1"/>
    </source>
</evidence>
<evidence type="ECO:0000313" key="3">
    <source>
        <dbReference type="Proteomes" id="UP001172681"/>
    </source>
</evidence>
<feature type="compositionally biased region" description="Polar residues" evidence="1">
    <location>
        <begin position="1"/>
        <end position="12"/>
    </location>
</feature>
<keyword evidence="3" id="KW-1185">Reference proteome</keyword>
<protein>
    <submittedName>
        <fullName evidence="2">Uncharacterized protein</fullName>
    </submittedName>
</protein>
<feature type="region of interest" description="Disordered" evidence="1">
    <location>
        <begin position="47"/>
        <end position="82"/>
    </location>
</feature>
<evidence type="ECO:0000256" key="1">
    <source>
        <dbReference type="SAM" id="MobiDB-lite"/>
    </source>
</evidence>
<dbReference type="Proteomes" id="UP001172681">
    <property type="component" value="Unassembled WGS sequence"/>
</dbReference>
<organism evidence="2 3">
    <name type="scientific">Knufia peltigerae</name>
    <dbReference type="NCBI Taxonomy" id="1002370"/>
    <lineage>
        <taxon>Eukaryota</taxon>
        <taxon>Fungi</taxon>
        <taxon>Dikarya</taxon>
        <taxon>Ascomycota</taxon>
        <taxon>Pezizomycotina</taxon>
        <taxon>Eurotiomycetes</taxon>
        <taxon>Chaetothyriomycetidae</taxon>
        <taxon>Chaetothyriales</taxon>
        <taxon>Trichomeriaceae</taxon>
        <taxon>Knufia</taxon>
    </lineage>
</organism>
<comment type="caution">
    <text evidence="2">The sequence shown here is derived from an EMBL/GenBank/DDBJ whole genome shotgun (WGS) entry which is preliminary data.</text>
</comment>
<feature type="region of interest" description="Disordered" evidence="1">
    <location>
        <begin position="1"/>
        <end position="33"/>
    </location>
</feature>
<name>A0AA38XXZ0_9EURO</name>
<reference evidence="2" key="1">
    <citation type="submission" date="2022-10" db="EMBL/GenBank/DDBJ databases">
        <title>Culturing micro-colonial fungi from biological soil crusts in the Mojave desert and describing Neophaeococcomyces mojavensis, and introducing the new genera and species Taxawa tesnikishii.</title>
        <authorList>
            <person name="Kurbessoian T."/>
            <person name="Stajich J.E."/>
        </authorList>
    </citation>
    <scope>NUCLEOTIDE SEQUENCE</scope>
    <source>
        <strain evidence="2">TK_35</strain>
    </source>
</reference>
<sequence>MTRQDLNQSQLGSFKFTPVDNLGEIPDNPEPSKFLQDQLAESFARALAHDAARRQKAISQGGKPSLPSKEAPVPDANYFNEQFKPDLSDSRLKLGSAALRSAVAGATSPTKTDRPSVDRLSSHNSNLASNTQTSLYHHTSLAMDPMASTFTPSSSLYSSGLEVPDATMSSSYHPDPTAINQSLCLALANEQQAHNATRLALEKESQRCLQLEGQIEKNLQTIKRLNTTVNSLGAIIKHNLSKENEAHHTDGNKKGTAESNQEEADLKEFYRDHSRLRKDHESEKTEVGDMKDMERQYPGGKEQHGLAGIVAVAETVVDEVQLFNLELLKSPNFGPGPSPESALRNTLRKHFAITDTSVQTTTKTPTKTRVNANKLIDLSPESPEDSNEIMARDIPKPQETPSGKKGWNTLLTAETPVLELPASIVAKYSRKPAVEAAVVSDQANNQGPACGLDSSKTTVEVVNGCGVISEGREGRAVARGTMADTTVRRITVKIPENFDGQPKWLVNKDNPLFETEDEMWQVCAHALSGWVDNSPFPAFPVRYLPEQAVGSSNAYRTVMVDDIPVGSTLKDILTIVRGGTIESVLLVGPIGRANPYMTAQVIFVHESAADGMYKRQENSPFIINGSAVRTWKPMDPTYPSSRQVTEAIFGVEEATRIVLIGNIEETEFAKIQPKLRRVNLDRYVIEYSVTEDGFGSIEFPNVQMALKATAELKRDRDFANAIFNYDDDYTRESY</sequence>
<feature type="compositionally biased region" description="Basic and acidic residues" evidence="1">
    <location>
        <begin position="264"/>
        <end position="295"/>
    </location>
</feature>
<dbReference type="AlphaFoldDB" id="A0AA38XXZ0"/>
<dbReference type="EMBL" id="JAPDRN010000075">
    <property type="protein sequence ID" value="KAJ9628158.1"/>
    <property type="molecule type" value="Genomic_DNA"/>
</dbReference>
<accession>A0AA38XXZ0</accession>
<feature type="compositionally biased region" description="Basic and acidic residues" evidence="1">
    <location>
        <begin position="111"/>
        <end position="121"/>
    </location>
</feature>
<feature type="region of interest" description="Disordered" evidence="1">
    <location>
        <begin position="240"/>
        <end position="300"/>
    </location>
</feature>
<feature type="compositionally biased region" description="Basic and acidic residues" evidence="1">
    <location>
        <begin position="240"/>
        <end position="256"/>
    </location>
</feature>
<gene>
    <name evidence="2" type="ORF">H2204_009560</name>
</gene>
<proteinExistence type="predicted"/>